<keyword evidence="1" id="KW-1133">Transmembrane helix</keyword>
<dbReference type="EMBL" id="NUIQ01000045">
    <property type="protein sequence ID" value="PGO80068.1"/>
    <property type="molecule type" value="Genomic_DNA"/>
</dbReference>
<accession>A0A0J7BFU4</accession>
<dbReference type="Proteomes" id="UP000223834">
    <property type="component" value="Unassembled WGS sequence"/>
</dbReference>
<proteinExistence type="predicted"/>
<reference evidence="2 5" key="1">
    <citation type="submission" date="2017-09" db="EMBL/GenBank/DDBJ databases">
        <title>Large-scale bioinformatics analysis of Bacillus genomes uncovers conserved roles of natural products in bacterial physiology.</title>
        <authorList>
            <consortium name="Agbiome Team Llc"/>
            <person name="Bleich R.M."/>
            <person name="Grubbs K.J."/>
            <person name="Santa Maria K.C."/>
            <person name="Allen S.E."/>
            <person name="Farag S."/>
            <person name="Shank E.A."/>
            <person name="Bowers A."/>
        </authorList>
    </citation>
    <scope>NUCLEOTIDE SEQUENCE [LARGE SCALE GENOMIC DNA]</scope>
    <source>
        <strain evidence="2 5">AFS049141</strain>
    </source>
</reference>
<reference evidence="4 7" key="2">
    <citation type="submission" date="2018-03" db="EMBL/GenBank/DDBJ databases">
        <title>The complete genome of bacterial strain SGAir0260.</title>
        <authorList>
            <person name="Schuster S.C."/>
        </authorList>
    </citation>
    <scope>NUCLEOTIDE SEQUENCE [LARGE SCALE GENOMIC DNA]</scope>
    <source>
        <strain evidence="4 7">SGAir0260</strain>
        <plasmid evidence="4 7">pSGAir0260_2</plasmid>
    </source>
</reference>
<name>A0A0J7BFU4_BACCE</name>
<dbReference type="EMBL" id="CP028013">
    <property type="protein sequence ID" value="QHV47595.1"/>
    <property type="molecule type" value="Genomic_DNA"/>
</dbReference>
<geneLocation type="plasmid" evidence="4 7">
    <name>pSGAir0260_2</name>
</geneLocation>
<dbReference type="RefSeq" id="WP_000281809.1">
    <property type="nucleotide sequence ID" value="NZ_CAKJWB010000020.1"/>
</dbReference>
<feature type="transmembrane region" description="Helical" evidence="1">
    <location>
        <begin position="25"/>
        <end position="43"/>
    </location>
</feature>
<evidence type="ECO:0000313" key="4">
    <source>
        <dbReference type="EMBL" id="QHV47595.1"/>
    </source>
</evidence>
<dbReference type="EMBL" id="CP031778">
    <property type="protein sequence ID" value="QDZ76738.1"/>
    <property type="molecule type" value="Genomic_DNA"/>
</dbReference>
<gene>
    <name evidence="4" type="ORF">C1N66_31860</name>
    <name evidence="2" type="ORF">CN980_04320</name>
    <name evidence="3" type="ORF">D0437_28335</name>
</gene>
<evidence type="ECO:0000256" key="1">
    <source>
        <dbReference type="SAM" id="Phobius"/>
    </source>
</evidence>
<evidence type="ECO:0000313" key="3">
    <source>
        <dbReference type="EMBL" id="QDZ76738.1"/>
    </source>
</evidence>
<evidence type="ECO:0000313" key="5">
    <source>
        <dbReference type="Proteomes" id="UP000223834"/>
    </source>
</evidence>
<protein>
    <submittedName>
        <fullName evidence="2">Uncharacterized protein</fullName>
    </submittedName>
</protein>
<dbReference type="NCBIfam" id="NF040686">
    <property type="entry name" value="TcpD_dom"/>
    <property type="match status" value="1"/>
</dbReference>
<keyword evidence="1" id="KW-0812">Transmembrane</keyword>
<evidence type="ECO:0000313" key="6">
    <source>
        <dbReference type="Proteomes" id="UP000321735"/>
    </source>
</evidence>
<sequence length="83" mass="9092">MYMFNINHFVLGIGLEGFFEMMKTQGTYALYCAFIIVILIVAAKRAWGKAITLIVGGGIVVFFINKPDALKTIGTWLGGLFGV</sequence>
<organism evidence="2 5">
    <name type="scientific">Bacillus cereus</name>
    <dbReference type="NCBI Taxonomy" id="1396"/>
    <lineage>
        <taxon>Bacteria</taxon>
        <taxon>Bacillati</taxon>
        <taxon>Bacillota</taxon>
        <taxon>Bacilli</taxon>
        <taxon>Bacillales</taxon>
        <taxon>Bacillaceae</taxon>
        <taxon>Bacillus</taxon>
        <taxon>Bacillus cereus group</taxon>
    </lineage>
</organism>
<dbReference type="AlphaFoldDB" id="A0A0J7BFU4"/>
<feature type="transmembrane region" description="Helical" evidence="1">
    <location>
        <begin position="50"/>
        <end position="67"/>
    </location>
</feature>
<dbReference type="Proteomes" id="UP000464780">
    <property type="component" value="Plasmid pSGAir0260_2"/>
</dbReference>
<keyword evidence="4" id="KW-0614">Plasmid</keyword>
<evidence type="ECO:0000313" key="7">
    <source>
        <dbReference type="Proteomes" id="UP000464780"/>
    </source>
</evidence>
<evidence type="ECO:0000313" key="2">
    <source>
        <dbReference type="EMBL" id="PGO80068.1"/>
    </source>
</evidence>
<keyword evidence="1" id="KW-0472">Membrane</keyword>
<reference evidence="3 6" key="3">
    <citation type="journal article" date="2019" name="Ecotoxicol. Environ. Saf.">
        <title>Microbial characterization of heavy metal resistant bacterial strains isolated from an electroplating wastewater treatment plant.</title>
        <authorList>
            <person name="Cai X."/>
            <person name="Zheng X."/>
            <person name="Zhang D."/>
            <person name="Iqbal W."/>
            <person name="Liu C."/>
            <person name="Yang B."/>
            <person name="Zhao X."/>
            <person name="Lu X."/>
            <person name="Mao Y."/>
        </authorList>
    </citation>
    <scope>NUCLEOTIDE SEQUENCE [LARGE SCALE GENOMIC DNA]</scope>
    <source>
        <strain evidence="3 6">Co1-1</strain>
    </source>
</reference>
<dbReference type="Proteomes" id="UP000321735">
    <property type="component" value="Chromosome"/>
</dbReference>
<dbReference type="InterPro" id="IPR049746">
    <property type="entry name" value="TcpD-like_C"/>
</dbReference>